<dbReference type="PIRSF" id="PIRSF028810">
    <property type="entry name" value="Alpha1_2_glucosyltferase_Alg10"/>
    <property type="match status" value="1"/>
</dbReference>
<organism evidence="16 17">
    <name type="scientific">Massariosphaeria phaeospora</name>
    <dbReference type="NCBI Taxonomy" id="100035"/>
    <lineage>
        <taxon>Eukaryota</taxon>
        <taxon>Fungi</taxon>
        <taxon>Dikarya</taxon>
        <taxon>Ascomycota</taxon>
        <taxon>Pezizomycotina</taxon>
        <taxon>Dothideomycetes</taxon>
        <taxon>Pleosporomycetidae</taxon>
        <taxon>Pleosporales</taxon>
        <taxon>Pleosporales incertae sedis</taxon>
        <taxon>Massariosphaeria</taxon>
    </lineage>
</organism>
<reference evidence="16 17" key="1">
    <citation type="submission" date="2020-01" db="EMBL/GenBank/DDBJ databases">
        <authorList>
            <consortium name="DOE Joint Genome Institute"/>
            <person name="Haridas S."/>
            <person name="Albert R."/>
            <person name="Binder M."/>
            <person name="Bloem J."/>
            <person name="Labutti K."/>
            <person name="Salamov A."/>
            <person name="Andreopoulos B."/>
            <person name="Baker S.E."/>
            <person name="Barry K."/>
            <person name="Bills G."/>
            <person name="Bluhm B.H."/>
            <person name="Cannon C."/>
            <person name="Castanera R."/>
            <person name="Culley D.E."/>
            <person name="Daum C."/>
            <person name="Ezra D."/>
            <person name="Gonzalez J.B."/>
            <person name="Henrissat B."/>
            <person name="Kuo A."/>
            <person name="Liang C."/>
            <person name="Lipzen A."/>
            <person name="Lutzoni F."/>
            <person name="Magnuson J."/>
            <person name="Mondo S."/>
            <person name="Nolan M."/>
            <person name="Ohm R."/>
            <person name="Pangilinan J."/>
            <person name="Park H.-J.H."/>
            <person name="Ramirez L."/>
            <person name="Alfaro M."/>
            <person name="Sun H."/>
            <person name="Tritt A."/>
            <person name="Yoshinaga Y."/>
            <person name="Zwiers L.-H.L."/>
            <person name="Turgeon B.G."/>
            <person name="Goodwin S.B."/>
            <person name="Spatafora J.W."/>
            <person name="Crous P.W."/>
            <person name="Grigoriev I.V."/>
        </authorList>
    </citation>
    <scope>NUCLEOTIDE SEQUENCE [LARGE SCALE GENOMIC DNA]</scope>
    <source>
        <strain evidence="16 17">CBS 611.86</strain>
    </source>
</reference>
<keyword evidence="10 15" id="KW-1133">Transmembrane helix</keyword>
<evidence type="ECO:0000256" key="15">
    <source>
        <dbReference type="SAM" id="Phobius"/>
    </source>
</evidence>
<feature type="transmembrane region" description="Helical" evidence="15">
    <location>
        <begin position="154"/>
        <end position="179"/>
    </location>
</feature>
<dbReference type="Proteomes" id="UP000481861">
    <property type="component" value="Unassembled WGS sequence"/>
</dbReference>
<evidence type="ECO:0000256" key="7">
    <source>
        <dbReference type="ARBA" id="ARBA00022679"/>
    </source>
</evidence>
<feature type="transmembrane region" description="Helical" evidence="15">
    <location>
        <begin position="527"/>
        <end position="546"/>
    </location>
</feature>
<keyword evidence="11 15" id="KW-0472">Membrane</keyword>
<comment type="similarity">
    <text evidence="3">Belongs to the ALG10 glucosyltransferase family.</text>
</comment>
<protein>
    <recommendedName>
        <fullName evidence="5">Dol-P-Glc:Glc(2)Man(9)GlcNAc(2)-PP-Dol alpha-1,2-glucosyltransferase</fullName>
        <ecNumber evidence="4">2.4.1.256</ecNumber>
    </recommendedName>
    <alternativeName>
        <fullName evidence="12">Asparagine-linked glycosylation protein 10</fullName>
    </alternativeName>
</protein>
<dbReference type="EC" id="2.4.1.256" evidence="4"/>
<accession>A0A7C8IGL2</accession>
<dbReference type="Pfam" id="PF04922">
    <property type="entry name" value="DIE2_ALG10"/>
    <property type="match status" value="1"/>
</dbReference>
<dbReference type="OrthoDB" id="4769at2759"/>
<feature type="transmembrane region" description="Helical" evidence="15">
    <location>
        <begin position="419"/>
        <end position="441"/>
    </location>
</feature>
<evidence type="ECO:0000256" key="14">
    <source>
        <dbReference type="ARBA" id="ARBA00048064"/>
    </source>
</evidence>
<evidence type="ECO:0000256" key="5">
    <source>
        <dbReference type="ARBA" id="ARBA00018512"/>
    </source>
</evidence>
<keyword evidence="9" id="KW-0256">Endoplasmic reticulum</keyword>
<keyword evidence="8 15" id="KW-0812">Transmembrane</keyword>
<evidence type="ECO:0000256" key="4">
    <source>
        <dbReference type="ARBA" id="ARBA00011967"/>
    </source>
</evidence>
<keyword evidence="7" id="KW-0808">Transferase</keyword>
<evidence type="ECO:0000256" key="3">
    <source>
        <dbReference type="ARBA" id="ARBA00010600"/>
    </source>
</evidence>
<comment type="subcellular location">
    <subcellularLocation>
        <location evidence="1">Endoplasmic reticulum membrane</location>
        <topology evidence="1">Multi-pass membrane protein</topology>
    </subcellularLocation>
</comment>
<keyword evidence="17" id="KW-1185">Reference proteome</keyword>
<dbReference type="PANTHER" id="PTHR12989">
    <property type="entry name" value="ALPHA-1,2-GLUCOSYLTRANSFERASE ALG10"/>
    <property type="match status" value="1"/>
</dbReference>
<evidence type="ECO:0000256" key="9">
    <source>
        <dbReference type="ARBA" id="ARBA00022824"/>
    </source>
</evidence>
<evidence type="ECO:0000256" key="2">
    <source>
        <dbReference type="ARBA" id="ARBA00004922"/>
    </source>
</evidence>
<evidence type="ECO:0000256" key="12">
    <source>
        <dbReference type="ARBA" id="ARBA00032069"/>
    </source>
</evidence>
<name>A0A7C8IGL2_9PLEO</name>
<evidence type="ECO:0000256" key="1">
    <source>
        <dbReference type="ARBA" id="ARBA00004477"/>
    </source>
</evidence>
<evidence type="ECO:0000256" key="11">
    <source>
        <dbReference type="ARBA" id="ARBA00023136"/>
    </source>
</evidence>
<evidence type="ECO:0000256" key="13">
    <source>
        <dbReference type="ARBA" id="ARBA00044727"/>
    </source>
</evidence>
<comment type="caution">
    <text evidence="16">The sequence shown here is derived from an EMBL/GenBank/DDBJ whole genome shotgun (WGS) entry which is preliminary data.</text>
</comment>
<evidence type="ECO:0000256" key="6">
    <source>
        <dbReference type="ARBA" id="ARBA00022676"/>
    </source>
</evidence>
<dbReference type="PANTHER" id="PTHR12989:SF10">
    <property type="entry name" value="DOL-P-GLC:GLC(2)MAN(9)GLCNAC(2)-PP-DOL ALPHA-1,2-GLUCOSYLTRANSFERASE-RELATED"/>
    <property type="match status" value="1"/>
</dbReference>
<dbReference type="GO" id="GO:0006488">
    <property type="term" value="P:dolichol-linked oligosaccharide biosynthetic process"/>
    <property type="evidence" value="ECO:0007669"/>
    <property type="project" value="InterPro"/>
</dbReference>
<feature type="transmembrane region" description="Helical" evidence="15">
    <location>
        <begin position="376"/>
        <end position="399"/>
    </location>
</feature>
<feature type="transmembrane region" description="Helical" evidence="15">
    <location>
        <begin position="470"/>
        <end position="490"/>
    </location>
</feature>
<comment type="catalytic activity">
    <reaction evidence="14">
        <text>an alpha-D-Glc-(1-&gt;3)-alpha-D-Glc-(1-&gt;3)-alpha-D-Man-(1-&gt;2)-alpha-D-Man-(1-&gt;2)-alpha-D-Man-(1-&gt;3)-[alpha-D-Man-(1-&gt;2)-alpha-D-Man-(1-&gt;3)-[alpha-D-Man-(1-&gt;2)-alpha-D-Man-(1-&gt;6)]-alpha-D-Man-(1-&gt;6)]-beta-D-Man-(1-&gt;4)-beta-D-GlcNAc-(1-&gt;4)-alpha-D-GlcNAc-diphospho-di-trans,poly-cis-dolichol + a di-trans,poly-cis-dolichyl beta-D-glucosyl phosphate = a alpha-D-Glc-(1-&gt;2)-alpha-D-Glc-(1-&gt;3)-alpha-D-Glc-(1-&gt;3)-alpha-D-Man-(1-&gt;2)-alpha-D-Man-(1-&gt;2)-alpha-D-Man-(1-&gt;3)-[alpha-D-Man-(1-&gt;2)-alpha-D-Man-(1-&gt;3)-[alpha-D-Man-(1-&gt;2)-alpha-D-Man-(1-&gt;6)]-alpha-D-Man-(1-&gt;6)]-beta-D-Man-(1-&gt;4)-beta-D-GlcNAc-(1-&gt;4)-alpha-D-GlcNAc-diphospho-di-trans,poly-cis-dolichol + a di-trans,poly-cis-dolichyl phosphate + H(+)</text>
        <dbReference type="Rhea" id="RHEA:29543"/>
        <dbReference type="Rhea" id="RHEA-COMP:19498"/>
        <dbReference type="Rhea" id="RHEA-COMP:19502"/>
        <dbReference type="Rhea" id="RHEA-COMP:19512"/>
        <dbReference type="Rhea" id="RHEA-COMP:19522"/>
        <dbReference type="ChEBI" id="CHEBI:15378"/>
        <dbReference type="ChEBI" id="CHEBI:57525"/>
        <dbReference type="ChEBI" id="CHEBI:57683"/>
        <dbReference type="ChEBI" id="CHEBI:132522"/>
        <dbReference type="ChEBI" id="CHEBI:132523"/>
        <dbReference type="EC" id="2.4.1.256"/>
    </reaction>
    <physiologicalReaction direction="left-to-right" evidence="14">
        <dbReference type="Rhea" id="RHEA:29544"/>
    </physiologicalReaction>
</comment>
<dbReference type="AlphaFoldDB" id="A0A7C8IGL2"/>
<dbReference type="UniPathway" id="UPA00378"/>
<feature type="transmembrane region" description="Helical" evidence="15">
    <location>
        <begin position="326"/>
        <end position="348"/>
    </location>
</feature>
<proteinExistence type="inferred from homology"/>
<dbReference type="GO" id="GO:0106073">
    <property type="term" value="F:dolichyl pyrophosphate Glc2Man9GlcNAc2 alpha-1,2-glucosyltransferase activity"/>
    <property type="evidence" value="ECO:0007669"/>
    <property type="project" value="UniProtKB-EC"/>
</dbReference>
<evidence type="ECO:0000313" key="16">
    <source>
        <dbReference type="EMBL" id="KAF2872467.1"/>
    </source>
</evidence>
<feature type="transmembrane region" description="Helical" evidence="15">
    <location>
        <begin position="287"/>
        <end position="306"/>
    </location>
</feature>
<dbReference type="EMBL" id="JAADJZ010000009">
    <property type="protein sequence ID" value="KAF2872467.1"/>
    <property type="molecule type" value="Genomic_DNA"/>
</dbReference>
<dbReference type="InterPro" id="IPR016900">
    <property type="entry name" value="Alg10"/>
</dbReference>
<comment type="pathway">
    <text evidence="2">Protein modification; protein glycosylation.</text>
</comment>
<evidence type="ECO:0000256" key="8">
    <source>
        <dbReference type="ARBA" id="ARBA00022692"/>
    </source>
</evidence>
<gene>
    <name evidence="16" type="ORF">BDV95DRAFT_628121</name>
</gene>
<evidence type="ECO:0000256" key="10">
    <source>
        <dbReference type="ARBA" id="ARBA00022989"/>
    </source>
</evidence>
<dbReference type="GO" id="GO:0005789">
    <property type="term" value="C:endoplasmic reticulum membrane"/>
    <property type="evidence" value="ECO:0007669"/>
    <property type="project" value="UniProtKB-SubCell"/>
</dbReference>
<sequence length="564" mass="64101">MSSFLQTWASSIALPTIASLAFTWYKLLSVHVPDPYLDEIFHVPQAQRYCNNDWRWDPKITTPPGLYLISWLLHRTTGGTIDCDTSTLRMVNVGAICAIHLLAYDTLRNLRCQRAFPPAQNGGKNEVLHQSGAKNPMSLLDTHTALNISLFPPLFFFAALYYTDVVSTLIVLLSYNVFLKRNKHASRIRRDITAISVGTTALLFRQTNIFWIAVFPAGLAVVEALKDESQSGHTLSGDPKPTLNEIWNTNLIHDCSSWDAGVEDYFFFFLSIGLAVLKRPLLVVRVALPYLTLLVIFAAFVIWNGGVVLGDKSNHVAMLHVPQMLYIWPYIAFFSFPLLVVSFLGPIVHQLPDGQFKDLCRNTLVGKSKLTIPRPLSTMSFVGLGLIAVHYNTFIHPFTLADNRHYVFYVFRILQRHWVIKYLAVPFYCICAWTSITTLGFGPQNDAEHKRSNDKARVARSEAGDQPCQISFIVVWLATTTLTLVSAPLVEPRYFIIPWLFWRLHVPYVLVSPTSRSTKKSSYDMRLVLETMWLLAVNALLGYNFLYRGFRWPNEPGTIQRFLF</sequence>
<evidence type="ECO:0000313" key="17">
    <source>
        <dbReference type="Proteomes" id="UP000481861"/>
    </source>
</evidence>
<comment type="function">
    <text evidence="13">Dol-P-Glc:Glc(2)Man(9)GlcNAc(2)-PP-Dol alpha-1,2-glucosyltransferase that operates in the biosynthetic pathway of dolichol-linked oligosaccharides, the glycan precursors employed in protein asparagine (N)-glycosylation. The assembly of dolichol-linked oligosaccharides begins on the cytosolic side of the endoplasmic reticulum membrane and finishes in its lumen. The sequential addition of sugars to dolichol pyrophosphate produces dolichol-linked oligosaccharides containing fourteen sugars, including two GlcNAcs, nine mannoses and three glucoses. Once assembled, the oligosaccharide is transferred from the lipid to nascent proteins by oligosaccharyltransferases. In the lumen of the endoplasmic reticulum, adds the third and last glucose residue from dolichyl phosphate glucose (Dol-P-Glc) onto the lipid-linked oligosaccharide intermediate Glc(2)Man(9)GlcNAc(2)-PP-Dol to produce Glc(3)Man(9)GlcNAc(2)-PP-Dol.</text>
</comment>
<keyword evidence="6" id="KW-0328">Glycosyltransferase</keyword>